<gene>
    <name evidence="6" type="primary">LOC110796823</name>
</gene>
<feature type="compositionally biased region" description="Basic residues" evidence="1">
    <location>
        <begin position="1048"/>
        <end position="1057"/>
    </location>
</feature>
<dbReference type="InterPro" id="IPR047187">
    <property type="entry name" value="SF1_C_Upf1"/>
</dbReference>
<dbReference type="InterPro" id="IPR041677">
    <property type="entry name" value="DNA2/NAM7_AAA_11"/>
</dbReference>
<feature type="domain" description="DNA2/NAM7 helicase helicase" evidence="2">
    <location>
        <begin position="255"/>
        <end position="600"/>
    </location>
</feature>
<keyword evidence="6" id="KW-0347">Helicase</keyword>
<feature type="domain" description="DUF6469" evidence="4">
    <location>
        <begin position="89"/>
        <end position="205"/>
    </location>
</feature>
<keyword evidence="6" id="KW-0547">Nucleotide-binding</keyword>
<reference evidence="6" key="2">
    <citation type="submission" date="2025-08" db="UniProtKB">
        <authorList>
            <consortium name="RefSeq"/>
        </authorList>
    </citation>
    <scope>IDENTIFICATION</scope>
    <source>
        <tissue evidence="6">Leaf</tissue>
    </source>
</reference>
<dbReference type="Pfam" id="PF13087">
    <property type="entry name" value="AAA_12"/>
    <property type="match status" value="1"/>
</dbReference>
<evidence type="ECO:0000256" key="1">
    <source>
        <dbReference type="SAM" id="MobiDB-lite"/>
    </source>
</evidence>
<dbReference type="Gene3D" id="3.40.50.300">
    <property type="entry name" value="P-loop containing nucleotide triphosphate hydrolases"/>
    <property type="match status" value="2"/>
</dbReference>
<dbReference type="Proteomes" id="UP000813463">
    <property type="component" value="Chromosome 3"/>
</dbReference>
<evidence type="ECO:0000259" key="2">
    <source>
        <dbReference type="Pfam" id="PF13086"/>
    </source>
</evidence>
<dbReference type="SUPFAM" id="SSF52540">
    <property type="entry name" value="P-loop containing nucleoside triphosphate hydrolases"/>
    <property type="match status" value="1"/>
</dbReference>
<dbReference type="InterPro" id="IPR045529">
    <property type="entry name" value="DUF6469"/>
</dbReference>
<dbReference type="InterPro" id="IPR041679">
    <property type="entry name" value="DNA2/NAM7-like_C"/>
</dbReference>
<dbReference type="Pfam" id="PF20073">
    <property type="entry name" value="DUF6469"/>
    <property type="match status" value="1"/>
</dbReference>
<dbReference type="PANTHER" id="PTHR10887:SF522">
    <property type="entry name" value="P-LOOP CONTAINING NUCLEOSIDE TRIPHOSPHATE HYDROLASES SUPERFAMILY PROTEIN"/>
    <property type="match status" value="1"/>
</dbReference>
<dbReference type="InterPro" id="IPR045055">
    <property type="entry name" value="DNA2/NAM7-like"/>
</dbReference>
<dbReference type="GO" id="GO:0004386">
    <property type="term" value="F:helicase activity"/>
    <property type="evidence" value="ECO:0007669"/>
    <property type="project" value="UniProtKB-KW"/>
</dbReference>
<evidence type="ECO:0000313" key="5">
    <source>
        <dbReference type="Proteomes" id="UP000813463"/>
    </source>
</evidence>
<dbReference type="CDD" id="cd18808">
    <property type="entry name" value="SF1_C_Upf1"/>
    <property type="match status" value="1"/>
</dbReference>
<reference evidence="5" key="1">
    <citation type="journal article" date="2021" name="Nat. Commun.">
        <title>Genomic analyses provide insights into spinach domestication and the genetic basis of agronomic traits.</title>
        <authorList>
            <person name="Cai X."/>
            <person name="Sun X."/>
            <person name="Xu C."/>
            <person name="Sun H."/>
            <person name="Wang X."/>
            <person name="Ge C."/>
            <person name="Zhang Z."/>
            <person name="Wang Q."/>
            <person name="Fei Z."/>
            <person name="Jiao C."/>
            <person name="Wang Q."/>
        </authorList>
    </citation>
    <scope>NUCLEOTIDE SEQUENCE [LARGE SCALE GENOMIC DNA]</scope>
    <source>
        <strain evidence="5">cv. Varoflay</strain>
    </source>
</reference>
<evidence type="ECO:0000259" key="4">
    <source>
        <dbReference type="Pfam" id="PF20073"/>
    </source>
</evidence>
<proteinExistence type="predicted"/>
<dbReference type="RefSeq" id="XP_056694550.1">
    <property type="nucleotide sequence ID" value="XM_056838572.1"/>
</dbReference>
<feature type="region of interest" description="Disordered" evidence="1">
    <location>
        <begin position="1026"/>
        <end position="1057"/>
    </location>
</feature>
<organism evidence="5 6">
    <name type="scientific">Spinacia oleracea</name>
    <name type="common">Spinach</name>
    <dbReference type="NCBI Taxonomy" id="3562"/>
    <lineage>
        <taxon>Eukaryota</taxon>
        <taxon>Viridiplantae</taxon>
        <taxon>Streptophyta</taxon>
        <taxon>Embryophyta</taxon>
        <taxon>Tracheophyta</taxon>
        <taxon>Spermatophyta</taxon>
        <taxon>Magnoliopsida</taxon>
        <taxon>eudicotyledons</taxon>
        <taxon>Gunneridae</taxon>
        <taxon>Pentapetalae</taxon>
        <taxon>Caryophyllales</taxon>
        <taxon>Chenopodiaceae</taxon>
        <taxon>Chenopodioideae</taxon>
        <taxon>Anserineae</taxon>
        <taxon>Spinacia</taxon>
    </lineage>
</organism>
<keyword evidence="6" id="KW-0067">ATP-binding</keyword>
<name>A0ABM3RG05_SPIOL</name>
<keyword evidence="6" id="KW-0378">Hydrolase</keyword>
<dbReference type="InterPro" id="IPR027417">
    <property type="entry name" value="P-loop_NTPase"/>
</dbReference>
<dbReference type="Pfam" id="PF13086">
    <property type="entry name" value="AAA_11"/>
    <property type="match status" value="1"/>
</dbReference>
<dbReference type="GeneID" id="110796823"/>
<feature type="domain" description="DNA2/NAM7 helicase-like C-terminal" evidence="3">
    <location>
        <begin position="608"/>
        <end position="803"/>
    </location>
</feature>
<evidence type="ECO:0000259" key="3">
    <source>
        <dbReference type="Pfam" id="PF13087"/>
    </source>
</evidence>
<evidence type="ECO:0000313" key="6">
    <source>
        <dbReference type="RefSeq" id="XP_056694550.1"/>
    </source>
</evidence>
<accession>A0ABM3RG05</accession>
<sequence>MVKSTCQKNKMEAAAARRTSFLNMVFSWSLRDVLNKNLYKDKIKKVPDTFSSTDHYLSSFKHLLKEEIRAEFSAGVESIAQSPACEISKVRISKHHKPPKSLYYEIMKKDIREVEKNSEHNYMLQSGDLIVLTDMRPRRMEDLIREKDNLFLFAFVASSNVDEPWIQIFSSKEFEPKLTTKKHGRFFATFLMNMTTSFRIWSALNPDPKSSSMGLIQKVLQYDSTVDDDCSLCVNEKPFNVKGLNVFDLISTLGLDESQQKAVLNTISMRNCSHQSNNVKLIWGPPGTGKTKTVASSLFVLLKLKCRTLTCAPTNIAVVQVANRLVRIFLESNGELDTYGLGDIVLFGHEERMKINDHDELMDVFLDYRKEVLGECLEPLHGWKGTLESMKSFLEDPQTRYNDYLQQHEVEDEENGSKKRIDGVKKNKVSDMVLKTEDLMIFEEFFKKRFSVLADRLVYCLKNMYTHLPTTSLPLNVAKQMIRLVHVLKTITNARKKVSDHKNLMMKREEILCILNYLSDQFPKLKFKGSVHEFCLSNARLLFCTASASIKVSKNVEMVIIDEAAQLKECESMIPLQVPGLKNAVLIGDDRQLPAMVQSKALGDLNFGRSLFQRLAKIGKKKHLLNIQYRMHPSISLFPNKEFYENRIIDAPKVEEISYSRSFLKGAMYGSYSFINVSRGKEDFEKGHSPRNIEEAVVVDHIVAKLFKGLDFKKQKLTVGVISPYKGQVCLIQEKIGNKYANYKENFAVNVRSVDGFQGGEEDVIIISTVRCNGNGSVGFLSNHQRTNVALTRARYCLWIVGNWTTLAKSGSVWKKVAIDAKTRGCFYDADDDLHSKQAKTGSLAKINQLSVSKPDFFGSLNLGKAKWKVFFADAFKSSITSISSKKCQNKAQKKLKKIADGWRLQSNTKEAEKCVATCGIAPELLELYKVKEQLYLVWSVDIIQEESKYTQAIKVWDVLPASKIPKLAKELDILFSKYTSEFMNRCKYKSIEGDLVLPMSWQLHSVLSAENLSDQFSVMNIRDDRQESSTGSLRDNMKAGSGISSSSRRRRRAGTA</sequence>
<protein>
    <submittedName>
        <fullName evidence="6">Uncharacterized ATP-dependent helicase C29A10.10c</fullName>
    </submittedName>
</protein>
<dbReference type="PANTHER" id="PTHR10887">
    <property type="entry name" value="DNA2/NAM7 HELICASE FAMILY"/>
    <property type="match status" value="1"/>
</dbReference>
<keyword evidence="5" id="KW-1185">Reference proteome</keyword>